<dbReference type="NCBIfam" id="TIGR01509">
    <property type="entry name" value="HAD-SF-IA-v3"/>
    <property type="match status" value="1"/>
</dbReference>
<dbReference type="PANTHER" id="PTHR46470:SF2">
    <property type="entry name" value="GLYCERALDEHYDE 3-PHOSPHATE PHOSPHATASE"/>
    <property type="match status" value="1"/>
</dbReference>
<sequence>MVGEIIGGNKISGWMFDLGNTLIRVPECKCEEGAKKMYRYLVKRLWVPPNLPELWLNKRKECYERAETDHREYPAAQVLKELLHELGIHAPHEVITGALDKFFELEERSYTILPDVDEVLSKLQGPKVLVTNATYSPLIRRLVERFEFTQYFRDIIISADVGVRKPHPYIFELALNKLGLPPDEVAMVGDTWQHDIKGAINVGVIPIYVGDEEHHLPNVIHIRKLMELLKL</sequence>
<evidence type="ECO:0000313" key="5">
    <source>
        <dbReference type="EMBL" id="OYV03301.1"/>
    </source>
</evidence>
<dbReference type="GO" id="GO:0046872">
    <property type="term" value="F:metal ion binding"/>
    <property type="evidence" value="ECO:0007669"/>
    <property type="project" value="UniProtKB-KW"/>
</dbReference>
<keyword evidence="2" id="KW-0479">Metal-binding</keyword>
<dbReference type="SFLD" id="SFLDS00003">
    <property type="entry name" value="Haloacid_Dehalogenase"/>
    <property type="match status" value="1"/>
</dbReference>
<dbReference type="NCBIfam" id="TIGR01549">
    <property type="entry name" value="HAD-SF-IA-v1"/>
    <property type="match status" value="1"/>
</dbReference>
<dbReference type="InterPro" id="IPR023198">
    <property type="entry name" value="PGP-like_dom2"/>
</dbReference>
<dbReference type="PANTHER" id="PTHR46470">
    <property type="entry name" value="N-ACYLNEURAMINATE-9-PHOSPHATASE"/>
    <property type="match status" value="1"/>
</dbReference>
<dbReference type="Gene3D" id="3.40.50.1000">
    <property type="entry name" value="HAD superfamily/HAD-like"/>
    <property type="match status" value="1"/>
</dbReference>
<dbReference type="EMBL" id="NMUJ01000011">
    <property type="protein sequence ID" value="OYV03301.1"/>
    <property type="molecule type" value="Genomic_DNA"/>
</dbReference>
<comment type="cofactor">
    <cofactor evidence="1">
        <name>Mg(2+)</name>
        <dbReference type="ChEBI" id="CHEBI:18420"/>
    </cofactor>
</comment>
<keyword evidence="3" id="KW-0378">Hydrolase</keyword>
<protein>
    <recommendedName>
        <fullName evidence="7">HAD family hydrolase</fullName>
    </recommendedName>
</protein>
<organism evidence="5 6">
    <name type="scientific">candidate division WOR-3 bacterium 4484_18</name>
    <dbReference type="NCBI Taxonomy" id="2020626"/>
    <lineage>
        <taxon>Bacteria</taxon>
        <taxon>Bacteria division WOR-3</taxon>
    </lineage>
</organism>
<dbReference type="PRINTS" id="PR00413">
    <property type="entry name" value="HADHALOGNASE"/>
</dbReference>
<dbReference type="InterPro" id="IPR023214">
    <property type="entry name" value="HAD_sf"/>
</dbReference>
<dbReference type="Gene3D" id="1.10.150.240">
    <property type="entry name" value="Putative phosphatase, domain 2"/>
    <property type="match status" value="1"/>
</dbReference>
<dbReference type="InterPro" id="IPR006439">
    <property type="entry name" value="HAD-SF_hydro_IA"/>
</dbReference>
<name>A0A257LX21_UNCW3</name>
<dbReference type="AlphaFoldDB" id="A0A257LX21"/>
<proteinExistence type="predicted"/>
<reference evidence="6" key="1">
    <citation type="submission" date="2017-07" db="EMBL/GenBank/DDBJ databases">
        <title>Novel pathways for hydrocarbon cycling and metabolic interdependencies in hydrothermal sediment communities.</title>
        <authorList>
            <person name="Dombrowski N."/>
            <person name="Seitz K."/>
            <person name="Teske A."/>
            <person name="Baker B."/>
        </authorList>
    </citation>
    <scope>NUCLEOTIDE SEQUENCE [LARGE SCALE GENOMIC DNA]</scope>
</reference>
<dbReference type="SUPFAM" id="SSF56784">
    <property type="entry name" value="HAD-like"/>
    <property type="match status" value="1"/>
</dbReference>
<accession>A0A257LX21</accession>
<keyword evidence="4" id="KW-0460">Magnesium</keyword>
<dbReference type="GO" id="GO:0016791">
    <property type="term" value="F:phosphatase activity"/>
    <property type="evidence" value="ECO:0007669"/>
    <property type="project" value="TreeGrafter"/>
</dbReference>
<gene>
    <name evidence="5" type="ORF">CGW93_01615</name>
</gene>
<dbReference type="InterPro" id="IPR036412">
    <property type="entry name" value="HAD-like_sf"/>
</dbReference>
<evidence type="ECO:0000256" key="4">
    <source>
        <dbReference type="ARBA" id="ARBA00022842"/>
    </source>
</evidence>
<evidence type="ECO:0000256" key="1">
    <source>
        <dbReference type="ARBA" id="ARBA00001946"/>
    </source>
</evidence>
<dbReference type="GO" id="GO:0044281">
    <property type="term" value="P:small molecule metabolic process"/>
    <property type="evidence" value="ECO:0007669"/>
    <property type="project" value="UniProtKB-ARBA"/>
</dbReference>
<dbReference type="Proteomes" id="UP000216312">
    <property type="component" value="Unassembled WGS sequence"/>
</dbReference>
<evidence type="ECO:0000313" key="6">
    <source>
        <dbReference type="Proteomes" id="UP000216312"/>
    </source>
</evidence>
<evidence type="ECO:0000256" key="2">
    <source>
        <dbReference type="ARBA" id="ARBA00022723"/>
    </source>
</evidence>
<evidence type="ECO:0008006" key="7">
    <source>
        <dbReference type="Google" id="ProtNLM"/>
    </source>
</evidence>
<comment type="caution">
    <text evidence="5">The sequence shown here is derived from an EMBL/GenBank/DDBJ whole genome shotgun (WGS) entry which is preliminary data.</text>
</comment>
<dbReference type="Pfam" id="PF00702">
    <property type="entry name" value="Hydrolase"/>
    <property type="match status" value="1"/>
</dbReference>
<dbReference type="SFLD" id="SFLDG01129">
    <property type="entry name" value="C1.5:_HAD__Beta-PGM__Phosphata"/>
    <property type="match status" value="1"/>
</dbReference>
<dbReference type="InterPro" id="IPR051400">
    <property type="entry name" value="HAD-like_hydrolase"/>
</dbReference>
<evidence type="ECO:0000256" key="3">
    <source>
        <dbReference type="ARBA" id="ARBA00022801"/>
    </source>
</evidence>